<proteinExistence type="predicted"/>
<feature type="region of interest" description="Disordered" evidence="1">
    <location>
        <begin position="297"/>
        <end position="331"/>
    </location>
</feature>
<keyword evidence="3" id="KW-1185">Reference proteome</keyword>
<feature type="region of interest" description="Disordered" evidence="1">
    <location>
        <begin position="181"/>
        <end position="249"/>
    </location>
</feature>
<evidence type="ECO:0000256" key="1">
    <source>
        <dbReference type="SAM" id="MobiDB-lite"/>
    </source>
</evidence>
<dbReference type="Proteomes" id="UP000565715">
    <property type="component" value="Unassembled WGS sequence"/>
</dbReference>
<dbReference type="RefSeq" id="WP_157112828.1">
    <property type="nucleotide sequence ID" value="NZ_JAAXOO010000004.1"/>
</dbReference>
<dbReference type="AlphaFoldDB" id="A0A846XFL8"/>
<sequence length="448" mass="45835">MTSSVNKRSDAGMIGAAVGAAARAAGGGRCAAVGIWVVWMRGKRVLSCESVSRLDYAVPVNRPDGVGTTVVVAVAPSRLSGPVIGRAQVIVDYLEGQGLAARAAHARALHPGALWTVLHGAAVGGVVGPVPPVIVSSRRHRWLPGFGTCHHPRLLSAALTPLAAAVVLAVPVAHAAPAGQPGVISEPGPGQVGVTAPTAPHTPDLYDPADPGPAGPVEQEVVPAPERNPEPLSPAPQEITETPVAPEPAVVPELPVVSDTSEEPQPPVVVPDAVVFESEPPPRDMVSEPQLVFEPERDPVQAPSAGTADPEPQPVLDGSDTGVVDGLPEGGEERLYFGGISVPQPEWMTPQAAEWEQGWNEVVVAEAVDALAQGGITDPAVETVLGVDTEPVPIPEAAAPIVEAIPEPVVNDVEAAVGQPVADLAAVVEPSLAQVVNDVLPHWPPTLG</sequence>
<reference evidence="2 3" key="1">
    <citation type="submission" date="2020-04" db="EMBL/GenBank/DDBJ databases">
        <title>MicrobeNet Type strains.</title>
        <authorList>
            <person name="Nicholson A.C."/>
        </authorList>
    </citation>
    <scope>NUCLEOTIDE SEQUENCE [LARGE SCALE GENOMIC DNA]</scope>
    <source>
        <strain evidence="2 3">DSM 45078</strain>
    </source>
</reference>
<comment type="caution">
    <text evidence="2">The sequence shown here is derived from an EMBL/GenBank/DDBJ whole genome shotgun (WGS) entry which is preliminary data.</text>
</comment>
<gene>
    <name evidence="2" type="ORF">HGA13_17685</name>
</gene>
<protein>
    <submittedName>
        <fullName evidence="2">Uncharacterized protein</fullName>
    </submittedName>
</protein>
<organism evidence="2 3">
    <name type="scientific">Nocardia speluncae</name>
    <dbReference type="NCBI Taxonomy" id="419477"/>
    <lineage>
        <taxon>Bacteria</taxon>
        <taxon>Bacillati</taxon>
        <taxon>Actinomycetota</taxon>
        <taxon>Actinomycetes</taxon>
        <taxon>Mycobacteriales</taxon>
        <taxon>Nocardiaceae</taxon>
        <taxon>Nocardia</taxon>
    </lineage>
</organism>
<accession>A0A846XFL8</accession>
<name>A0A846XFL8_9NOCA</name>
<evidence type="ECO:0000313" key="3">
    <source>
        <dbReference type="Proteomes" id="UP000565715"/>
    </source>
</evidence>
<evidence type="ECO:0000313" key="2">
    <source>
        <dbReference type="EMBL" id="NKY34888.1"/>
    </source>
</evidence>
<dbReference type="EMBL" id="JAAXOO010000004">
    <property type="protein sequence ID" value="NKY34888.1"/>
    <property type="molecule type" value="Genomic_DNA"/>
</dbReference>